<dbReference type="RefSeq" id="WP_105111966.1">
    <property type="nucleotide sequence ID" value="NZ_POIG01000456.1"/>
</dbReference>
<dbReference type="PROSITE" id="PS51257">
    <property type="entry name" value="PROKAR_LIPOPROTEIN"/>
    <property type="match status" value="1"/>
</dbReference>
<keyword evidence="1" id="KW-0812">Transmembrane</keyword>
<reference evidence="2 3" key="2">
    <citation type="submission" date="2018-12" db="EMBL/GenBank/DDBJ databases">
        <title>Whole-genome sequences of fifteen clinical Streptococcus suis strains isolated from pigs between 2006 and 2018.</title>
        <authorList>
            <person name="Stevens M.J.A."/>
            <person name="Cernela N."/>
            <person name="Spoerry Serrano N."/>
            <person name="Schmitt S."/>
            <person name="Schrenzel J."/>
            <person name="Stephan R."/>
        </authorList>
    </citation>
    <scope>NUCLEOTIDE SEQUENCE [LARGE SCALE GENOMIC DNA]</scope>
    <source>
        <strain evidence="2 3">PP422</strain>
    </source>
</reference>
<reference evidence="2 3" key="1">
    <citation type="submission" date="2018-11" db="EMBL/GenBank/DDBJ databases">
        <authorList>
            <person name="Stevens M.J."/>
            <person name="Cernela N."/>
            <person name="Spoerry Serrano N."/>
            <person name="Schmitt S."/>
            <person name="Schrenzel J."/>
            <person name="Stephan R."/>
        </authorList>
    </citation>
    <scope>NUCLEOTIDE SEQUENCE [LARGE SCALE GENOMIC DNA]</scope>
    <source>
        <strain evidence="2 3">PP422</strain>
    </source>
</reference>
<dbReference type="EMBL" id="RSDO01000002">
    <property type="protein sequence ID" value="RRR55122.1"/>
    <property type="molecule type" value="Genomic_DNA"/>
</dbReference>
<comment type="caution">
    <text evidence="2">The sequence shown here is derived from an EMBL/GenBank/DDBJ whole genome shotgun (WGS) entry which is preliminary data.</text>
</comment>
<feature type="transmembrane region" description="Helical" evidence="1">
    <location>
        <begin position="38"/>
        <end position="59"/>
    </location>
</feature>
<feature type="transmembrane region" description="Helical" evidence="1">
    <location>
        <begin position="7"/>
        <end position="26"/>
    </location>
</feature>
<proteinExistence type="predicted"/>
<dbReference type="AlphaFoldDB" id="A0A426TIK6"/>
<organism evidence="2 3">
    <name type="scientific">Streptococcus suis</name>
    <dbReference type="NCBI Taxonomy" id="1307"/>
    <lineage>
        <taxon>Bacteria</taxon>
        <taxon>Bacillati</taxon>
        <taxon>Bacillota</taxon>
        <taxon>Bacilli</taxon>
        <taxon>Lactobacillales</taxon>
        <taxon>Streptococcaceae</taxon>
        <taxon>Streptococcus</taxon>
    </lineage>
</organism>
<sequence length="94" mass="10939">MLKKSLELFSCFIIGLGCLIWLSIWLPMENWFHLEKWAYTACFKIVPLLGMALLPVAIYQKKPRHTIIALLFIVCYFLTATLAMYMGNTYLFTP</sequence>
<feature type="transmembrane region" description="Helical" evidence="1">
    <location>
        <begin position="66"/>
        <end position="86"/>
    </location>
</feature>
<evidence type="ECO:0000256" key="1">
    <source>
        <dbReference type="SAM" id="Phobius"/>
    </source>
</evidence>
<name>A0A426TIK6_STRSU</name>
<evidence type="ECO:0000313" key="3">
    <source>
        <dbReference type="Proteomes" id="UP000274117"/>
    </source>
</evidence>
<gene>
    <name evidence="2" type="ORF">EI998_01120</name>
</gene>
<keyword evidence="1" id="KW-1133">Transmembrane helix</keyword>
<dbReference type="Proteomes" id="UP000274117">
    <property type="component" value="Unassembled WGS sequence"/>
</dbReference>
<keyword evidence="1" id="KW-0472">Membrane</keyword>
<accession>A0A426TIK6</accession>
<protein>
    <submittedName>
        <fullName evidence="2">Uncharacterized protein</fullName>
    </submittedName>
</protein>
<evidence type="ECO:0000313" key="2">
    <source>
        <dbReference type="EMBL" id="RRR55122.1"/>
    </source>
</evidence>